<reference evidence="10 11" key="1">
    <citation type="submission" date="2018-01" db="EMBL/GenBank/DDBJ databases">
        <title>Lactibacter flavus gen. nov., sp. nov., a novel bacterium of the family Propionibacteriaceae isolated from raw milk and dairy products.</title>
        <authorList>
            <person name="Wenning M."/>
            <person name="Breitenwieser F."/>
            <person name="Huptas C."/>
            <person name="von Neubeck M."/>
            <person name="Busse H.-J."/>
            <person name="Scherer S."/>
        </authorList>
    </citation>
    <scope>NUCLEOTIDE SEQUENCE [LARGE SCALE GENOMIC DNA]</scope>
    <source>
        <strain evidence="10 11">VG341</strain>
    </source>
</reference>
<keyword evidence="11" id="KW-1185">Reference proteome</keyword>
<evidence type="ECO:0000256" key="7">
    <source>
        <dbReference type="ARBA" id="ARBA00023136"/>
    </source>
</evidence>
<dbReference type="PANTHER" id="PTHR30445">
    <property type="entry name" value="K(+)_H(+) ANTIPORTER SUBUNIT KHTT"/>
    <property type="match status" value="1"/>
</dbReference>
<protein>
    <submittedName>
        <fullName evidence="10">Transporter</fullName>
    </submittedName>
</protein>
<dbReference type="OrthoDB" id="9155749at2"/>
<comment type="similarity">
    <text evidence="2">Belongs to the AAE transporter (TC 2.A.81) family.</text>
</comment>
<name>A0A4Q2EJC4_9ACTN</name>
<dbReference type="EMBL" id="PPCV01000003">
    <property type="protein sequence ID" value="RXW32796.1"/>
    <property type="molecule type" value="Genomic_DNA"/>
</dbReference>
<dbReference type="InterPro" id="IPR036721">
    <property type="entry name" value="RCK_C_sf"/>
</dbReference>
<dbReference type="Gene3D" id="3.30.70.1450">
    <property type="entry name" value="Regulator of K+ conductance, C-terminal domain"/>
    <property type="match status" value="1"/>
</dbReference>
<dbReference type="InterPro" id="IPR050144">
    <property type="entry name" value="AAE_transporter"/>
</dbReference>
<keyword evidence="3" id="KW-0813">Transport</keyword>
<feature type="transmembrane region" description="Helical" evidence="8">
    <location>
        <begin position="58"/>
        <end position="77"/>
    </location>
</feature>
<evidence type="ECO:0000313" key="11">
    <source>
        <dbReference type="Proteomes" id="UP000290624"/>
    </source>
</evidence>
<dbReference type="AlphaFoldDB" id="A0A4Q2EJC4"/>
<feature type="transmembrane region" description="Helical" evidence="8">
    <location>
        <begin position="368"/>
        <end position="388"/>
    </location>
</feature>
<dbReference type="Proteomes" id="UP000290624">
    <property type="component" value="Unassembled WGS sequence"/>
</dbReference>
<gene>
    <name evidence="10" type="ORF">C1706_05280</name>
</gene>
<evidence type="ECO:0000259" key="9">
    <source>
        <dbReference type="PROSITE" id="PS51202"/>
    </source>
</evidence>
<accession>A0A4Q2EJC4</accession>
<feature type="transmembrane region" description="Helical" evidence="8">
    <location>
        <begin position="439"/>
        <end position="460"/>
    </location>
</feature>
<evidence type="ECO:0000256" key="8">
    <source>
        <dbReference type="SAM" id="Phobius"/>
    </source>
</evidence>
<dbReference type="InterPro" id="IPR006037">
    <property type="entry name" value="RCK_C"/>
</dbReference>
<dbReference type="PROSITE" id="PS51202">
    <property type="entry name" value="RCK_C"/>
    <property type="match status" value="1"/>
</dbReference>
<evidence type="ECO:0000256" key="2">
    <source>
        <dbReference type="ARBA" id="ARBA00009854"/>
    </source>
</evidence>
<comment type="caution">
    <text evidence="10">The sequence shown here is derived from an EMBL/GenBank/DDBJ whole genome shotgun (WGS) entry which is preliminary data.</text>
</comment>
<feature type="transmembrane region" description="Helical" evidence="8">
    <location>
        <begin position="344"/>
        <end position="362"/>
    </location>
</feature>
<dbReference type="InterPro" id="IPR006512">
    <property type="entry name" value="YidE_YbjL"/>
</dbReference>
<feature type="transmembrane region" description="Helical" evidence="8">
    <location>
        <begin position="83"/>
        <end position="109"/>
    </location>
</feature>
<dbReference type="NCBIfam" id="TIGR01625">
    <property type="entry name" value="YidE_YbjL_dupl"/>
    <property type="match status" value="1"/>
</dbReference>
<comment type="subcellular location">
    <subcellularLocation>
        <location evidence="1">Cell membrane</location>
        <topology evidence="1">Multi-pass membrane protein</topology>
    </subcellularLocation>
</comment>
<proteinExistence type="inferred from homology"/>
<dbReference type="PANTHER" id="PTHR30445:SF3">
    <property type="entry name" value="TRANSPORT PROTEIN YIDE-RELATED"/>
    <property type="match status" value="1"/>
</dbReference>
<feature type="transmembrane region" description="Helical" evidence="8">
    <location>
        <begin position="409"/>
        <end position="427"/>
    </location>
</feature>
<dbReference type="Pfam" id="PF06826">
    <property type="entry name" value="Asp-Al_Ex"/>
    <property type="match status" value="2"/>
</dbReference>
<organism evidence="10 11">
    <name type="scientific">Propioniciclava flava</name>
    <dbReference type="NCBI Taxonomy" id="2072026"/>
    <lineage>
        <taxon>Bacteria</taxon>
        <taxon>Bacillati</taxon>
        <taxon>Actinomycetota</taxon>
        <taxon>Actinomycetes</taxon>
        <taxon>Propionibacteriales</taxon>
        <taxon>Propionibacteriaceae</taxon>
        <taxon>Propioniciclava</taxon>
    </lineage>
</organism>
<feature type="transmembrane region" description="Helical" evidence="8">
    <location>
        <begin position="116"/>
        <end position="135"/>
    </location>
</feature>
<evidence type="ECO:0000256" key="3">
    <source>
        <dbReference type="ARBA" id="ARBA00022448"/>
    </source>
</evidence>
<dbReference type="SUPFAM" id="SSF116726">
    <property type="entry name" value="TrkA C-terminal domain-like"/>
    <property type="match status" value="1"/>
</dbReference>
<keyword evidence="4" id="KW-1003">Cell membrane</keyword>
<dbReference type="GO" id="GO:0006813">
    <property type="term" value="P:potassium ion transport"/>
    <property type="evidence" value="ECO:0007669"/>
    <property type="project" value="InterPro"/>
</dbReference>
<dbReference type="Pfam" id="PF02080">
    <property type="entry name" value="TrkA_C"/>
    <property type="match status" value="1"/>
</dbReference>
<dbReference type="GO" id="GO:0005886">
    <property type="term" value="C:plasma membrane"/>
    <property type="evidence" value="ECO:0007669"/>
    <property type="project" value="UniProtKB-SubCell"/>
</dbReference>
<evidence type="ECO:0000256" key="4">
    <source>
        <dbReference type="ARBA" id="ARBA00022475"/>
    </source>
</evidence>
<feature type="transmembrane region" description="Helical" evidence="8">
    <location>
        <begin position="141"/>
        <end position="164"/>
    </location>
</feature>
<keyword evidence="6 8" id="KW-1133">Transmembrane helix</keyword>
<evidence type="ECO:0000256" key="1">
    <source>
        <dbReference type="ARBA" id="ARBA00004651"/>
    </source>
</evidence>
<dbReference type="RefSeq" id="WP_129458407.1">
    <property type="nucleotide sequence ID" value="NZ_PPCV01000003.1"/>
</dbReference>
<feature type="transmembrane region" description="Helical" evidence="8">
    <location>
        <begin position="496"/>
        <end position="517"/>
    </location>
</feature>
<keyword evidence="7 8" id="KW-0472">Membrane</keyword>
<evidence type="ECO:0000256" key="5">
    <source>
        <dbReference type="ARBA" id="ARBA00022692"/>
    </source>
</evidence>
<evidence type="ECO:0000313" key="10">
    <source>
        <dbReference type="EMBL" id="RXW32796.1"/>
    </source>
</evidence>
<feature type="transmembrane region" description="Helical" evidence="8">
    <location>
        <begin position="30"/>
        <end position="46"/>
    </location>
</feature>
<dbReference type="GO" id="GO:0008324">
    <property type="term" value="F:monoatomic cation transmembrane transporter activity"/>
    <property type="evidence" value="ECO:0007669"/>
    <property type="project" value="InterPro"/>
</dbReference>
<feature type="domain" description="RCK C-terminal" evidence="9">
    <location>
        <begin position="252"/>
        <end position="334"/>
    </location>
</feature>
<keyword evidence="5 8" id="KW-0812">Transmembrane</keyword>
<sequence length="518" mass="53547">MAANPLLTLMIVLALGGLFGQIPFGPIRFGAAGALFMGLVVGALDPRFGQGLGLVKSLGVVLFCYTVGLVAGTTFRSDLRRQWGLMLAGILGLVAMAGAGVGLASALGLTRNIAAGAYAGVLTSPAIDAAITATGGAPDTLVGYALAYPTGVIVGMAVVAFIVARRWPGTGDSPSLAEAGLTARSVVVSKQVMCHDVPGWSEQAVKFSYLERDGAMRVLNPTEPFEPGDRVLAVGNPDDVAMAVDFLGHDSERTLTHDRREVDFRRFLVSNPSLVGRSIAELNVSGRLHGIVTRVRRGDIDMLARDDLVLQPGDRVLAVVPSDDLEGAGEFFGDSERRVSQVDALTLGLGILLGLVAGFVSIPLPGGIRFGLGAAAGPLVVGMILGGLHRVGPFRWDLPQPVGATLRQLGLMIFLACVGLASGPSFVAKAFTWEGLSVVAMSALILLLGCAVLIVAARAVKLSAPRTAGALAGFVGQPAILAYANGRVNDERIDSAYGALFALGTVVKILLVQVIALA</sequence>
<evidence type="ECO:0000256" key="6">
    <source>
        <dbReference type="ARBA" id="ARBA00022989"/>
    </source>
</evidence>